<dbReference type="AlphaFoldDB" id="A0A399SVS8"/>
<dbReference type="EMBL" id="QWGR01000011">
    <property type="protein sequence ID" value="RIJ46899.1"/>
    <property type="molecule type" value="Genomic_DNA"/>
</dbReference>
<proteinExistence type="predicted"/>
<dbReference type="Proteomes" id="UP000265926">
    <property type="component" value="Unassembled WGS sequence"/>
</dbReference>
<protein>
    <submittedName>
        <fullName evidence="1">DUF4290 domain-containing protein</fullName>
    </submittedName>
</protein>
<dbReference type="OrthoDB" id="1466969at2"/>
<gene>
    <name evidence="1" type="ORF">D1614_17235</name>
</gene>
<sequence length="195" mass="23053">MDYNSKRKKLALPEYGRNIQNMVDYLMTIEDREKRNKSAQTVIDVMGNLYPFLRDVPEFNHKLWDHLAIMADFKLDIDYPYEPPTPDSLLEKPNKVPYNQHYIKYKHYGRTMELLIKEAEKYEGEEREIMIAQIANQMKKSYLAWNKDAVEDEKIFGDLEELSEGKLVIREGMHLADTKTLVGKKKKPIPNKKKK</sequence>
<organism evidence="1 2">
    <name type="scientific">Maribellus luteus</name>
    <dbReference type="NCBI Taxonomy" id="2305463"/>
    <lineage>
        <taxon>Bacteria</taxon>
        <taxon>Pseudomonadati</taxon>
        <taxon>Bacteroidota</taxon>
        <taxon>Bacteroidia</taxon>
        <taxon>Marinilabiliales</taxon>
        <taxon>Prolixibacteraceae</taxon>
        <taxon>Maribellus</taxon>
    </lineage>
</organism>
<dbReference type="InterPro" id="IPR025632">
    <property type="entry name" value="DUF4290"/>
</dbReference>
<keyword evidence="2" id="KW-1185">Reference proteome</keyword>
<accession>A0A399SVS8</accession>
<dbReference type="Pfam" id="PF14123">
    <property type="entry name" value="DUF4290"/>
    <property type="match status" value="1"/>
</dbReference>
<evidence type="ECO:0000313" key="2">
    <source>
        <dbReference type="Proteomes" id="UP000265926"/>
    </source>
</evidence>
<evidence type="ECO:0000313" key="1">
    <source>
        <dbReference type="EMBL" id="RIJ46899.1"/>
    </source>
</evidence>
<name>A0A399SVS8_9BACT</name>
<dbReference type="RefSeq" id="WP_119439215.1">
    <property type="nucleotide sequence ID" value="NZ_QWGR01000011.1"/>
</dbReference>
<comment type="caution">
    <text evidence="1">The sequence shown here is derived from an EMBL/GenBank/DDBJ whole genome shotgun (WGS) entry which is preliminary data.</text>
</comment>
<reference evidence="1 2" key="1">
    <citation type="submission" date="2018-08" db="EMBL/GenBank/DDBJ databases">
        <title>Pallidiluteibacterium maritimus gen. nov., sp. nov., isolated from coastal sediment.</title>
        <authorList>
            <person name="Zhou L.Y."/>
        </authorList>
    </citation>
    <scope>NUCLEOTIDE SEQUENCE [LARGE SCALE GENOMIC DNA]</scope>
    <source>
        <strain evidence="1 2">XSD2</strain>
    </source>
</reference>